<feature type="compositionally biased region" description="Basic residues" evidence="1">
    <location>
        <begin position="848"/>
        <end position="861"/>
    </location>
</feature>
<dbReference type="EMBL" id="HG721124">
    <property type="protein sequence ID" value="CDJ59983.1"/>
    <property type="molecule type" value="Genomic_DNA"/>
</dbReference>
<sequence>MEYNRAAREFGRLHAILPKRLVQTTLLVCDLCHRVRRIVDPSSSAYKEFGFLLQLLQDGSVFPARQRQQPVAGKVRSAQQQQQQQQQLQQSVLPAEQQGVAADDGSFDAAMFYEPAAAAAAVEQHFLSDALILKTLLAASFSPAFLVGKVKNCISGEDVLVGKVKNYISGEDSEEGSNGSDDSGGASVALYSWLVDRGVELSRCLFFNRGFSREKLEHIAQALSVVLPGVDFLLLLPDDIGGIYISASSAAAAEDASVQQMLKSRAPLDLYANCILYLPPTPRNECFHYNAETAAAAAEAYRQQLRSPPTAEFVSKLKNEREEFVRQGKRHWGAVEDEAEEGKEKREEEAMQVMGVLNVCNSPFECSSELKAVNEKISQEEPIRGKHFSPCTLFPSHPVCAQLINQYACGRWKFSLWAPGTNKVEAVPQKQEEEENANRETEEDKVYVQNRKALHGLWIPMVAAVRMKQQQRGGKGTAAAKVGTSAFEYLKYPRTMYQPVDLVRPVSPFAVSWYFMNPQEASATSSSSSNSKSSKATKVQGILSYRSPIGAMGVCPVAASASAAGKRVFQQASEVYAVAVAQQNKDSLSQAWAEGITVLPQRESLVLILAFLPGNCHVELTVKASPTQPLAVTNIVVFDSVNLLNSAGSTTITLGDLLRVNVLRHILSRVLQGDPAAAAAAAAALHHSAPTRGGFGGRRQQQEALIIVEEGFQELRAALDDLLTNCNQPIPPWQANEYLVKAGCAEDSRVQLLFEEGLPLRRNGRRGGGKKNADEAPSFTLPAFSVAEVQQGASLPLFDIPAIAKHFSGLLKESQQRESGRVNFGKQKGRSGQGGGGKQHGGGNMSHTRGRGYQQHKHQQKQRLQNRSGQNLRRGGGGYTSGRAAPGGGQHRQQHRQQQQQQQYGLQGNKQQQQQQRFSTNVASSTDPRRSGGATGSRGHMRTQQAAAMHFKPQQGGPPAPQLGAYASNDAAGSQAVPPHQRTYRMNPFPMHAQDGQHNMGLQMFARQQQPHQHAAQHRYPVAGGGAAPAAAAAPSLLQQHPQQPYMSHYRQPQQVQQHYAPNPYGVQQPFLDSSRLPRQQQVHLGASPLQQLSQLQQLQQLQQLHISTGAPAQQTHVQTSAYRAAAPPAGLLQQQQQQHLGMPSVHGDATGHPNVFGRYGCR</sequence>
<feature type="compositionally biased region" description="Low complexity" evidence="1">
    <location>
        <begin position="896"/>
        <end position="916"/>
    </location>
</feature>
<evidence type="ECO:0000313" key="2">
    <source>
        <dbReference type="EMBL" id="CDJ59983.1"/>
    </source>
</evidence>
<reference evidence="2" key="2">
    <citation type="submission" date="2013-10" db="EMBL/GenBank/DDBJ databases">
        <authorList>
            <person name="Aslett M."/>
        </authorList>
    </citation>
    <scope>NUCLEOTIDE SEQUENCE [LARGE SCALE GENOMIC DNA]</scope>
    <source>
        <strain evidence="2">Weybridge</strain>
    </source>
</reference>
<dbReference type="GeneID" id="25336641"/>
<reference evidence="2" key="1">
    <citation type="submission" date="2013-10" db="EMBL/GenBank/DDBJ databases">
        <title>Genomic analysis of the causative agents of coccidiosis in chickens.</title>
        <authorList>
            <person name="Reid A.J."/>
            <person name="Blake D."/>
            <person name="Billington K."/>
            <person name="Browne H."/>
            <person name="Dunn M."/>
            <person name="Hung S."/>
            <person name="Kawahara F."/>
            <person name="Miranda-Saavedra D."/>
            <person name="Mourier T."/>
            <person name="Nagra H."/>
            <person name="Otto T.D."/>
            <person name="Rawlings N."/>
            <person name="Sanchez A."/>
            <person name="Sanders M."/>
            <person name="Subramaniam C."/>
            <person name="Tay Y."/>
            <person name="Dear P."/>
            <person name="Doerig C."/>
            <person name="Gruber A."/>
            <person name="Parkinson J."/>
            <person name="Shirley M."/>
            <person name="Wan K.L."/>
            <person name="Berriman M."/>
            <person name="Tomley F."/>
            <person name="Pain A."/>
        </authorList>
    </citation>
    <scope>NUCLEOTIDE SEQUENCE [LARGE SCALE GENOMIC DNA]</scope>
    <source>
        <strain evidence="2">Weybridge</strain>
    </source>
</reference>
<feature type="compositionally biased region" description="Polar residues" evidence="1">
    <location>
        <begin position="917"/>
        <end position="926"/>
    </location>
</feature>
<dbReference type="VEuPathDB" id="ToxoDB:EMWEY_00026550"/>
<organism evidence="2 3">
    <name type="scientific">Eimeria maxima</name>
    <name type="common">Coccidian parasite</name>
    <dbReference type="NCBI Taxonomy" id="5804"/>
    <lineage>
        <taxon>Eukaryota</taxon>
        <taxon>Sar</taxon>
        <taxon>Alveolata</taxon>
        <taxon>Apicomplexa</taxon>
        <taxon>Conoidasida</taxon>
        <taxon>Coccidia</taxon>
        <taxon>Eucoccidiorida</taxon>
        <taxon>Eimeriorina</taxon>
        <taxon>Eimeriidae</taxon>
        <taxon>Eimeria</taxon>
    </lineage>
</organism>
<feature type="region of interest" description="Disordered" evidence="1">
    <location>
        <begin position="814"/>
        <end position="979"/>
    </location>
</feature>
<keyword evidence="3" id="KW-1185">Reference proteome</keyword>
<feature type="compositionally biased region" description="Gly residues" evidence="1">
    <location>
        <begin position="874"/>
        <end position="890"/>
    </location>
</feature>
<gene>
    <name evidence="2" type="ORF">EMWEY_00026550</name>
</gene>
<proteinExistence type="predicted"/>
<dbReference type="Proteomes" id="UP000030763">
    <property type="component" value="Unassembled WGS sequence"/>
</dbReference>
<dbReference type="OrthoDB" id="66977at2759"/>
<dbReference type="AlphaFoldDB" id="U6MAA5"/>
<name>U6MAA5_EIMMA</name>
<feature type="compositionally biased region" description="Gly residues" evidence="1">
    <location>
        <begin position="831"/>
        <end position="844"/>
    </location>
</feature>
<dbReference type="RefSeq" id="XP_013336628.1">
    <property type="nucleotide sequence ID" value="XM_013481174.1"/>
</dbReference>
<protein>
    <submittedName>
        <fullName evidence="2">Uncharacterized protein</fullName>
    </submittedName>
</protein>
<evidence type="ECO:0000313" key="3">
    <source>
        <dbReference type="Proteomes" id="UP000030763"/>
    </source>
</evidence>
<accession>U6MAA5</accession>
<evidence type="ECO:0000256" key="1">
    <source>
        <dbReference type="SAM" id="MobiDB-lite"/>
    </source>
</evidence>